<name>A0A4Z2F7Z9_9TELE</name>
<gene>
    <name evidence="1" type="ORF">EYF80_052512</name>
</gene>
<sequence length="211" mass="23368">MTPRCRALKLTLIPPEPGCGCRIPGTTDPTTFLSPDDGALLAARRLQPDRDAACRGCVSPRVVPHKETRGSAMCAKALWDVAMQRGDTKHGQQADCAASFRASPPSFYYLLEDKRQYMYITPGGRRNSGHNVIRGGGRRSFPTPASDRPPVFWCAVQPLPAGVLQREPGRRHMWADLQQSVSTRRRSQDHVVEVSVGLQQHEEPEAALRCR</sequence>
<dbReference type="EMBL" id="SRLO01001502">
    <property type="protein sequence ID" value="TNN37329.1"/>
    <property type="molecule type" value="Genomic_DNA"/>
</dbReference>
<keyword evidence="2" id="KW-1185">Reference proteome</keyword>
<reference evidence="1 2" key="1">
    <citation type="submission" date="2019-03" db="EMBL/GenBank/DDBJ databases">
        <title>First draft genome of Liparis tanakae, snailfish: a comprehensive survey of snailfish specific genes.</title>
        <authorList>
            <person name="Kim W."/>
            <person name="Song I."/>
            <person name="Jeong J.-H."/>
            <person name="Kim D."/>
            <person name="Kim S."/>
            <person name="Ryu S."/>
            <person name="Song J.Y."/>
            <person name="Lee S.K."/>
        </authorList>
    </citation>
    <scope>NUCLEOTIDE SEQUENCE [LARGE SCALE GENOMIC DNA]</scope>
    <source>
        <tissue evidence="1">Muscle</tissue>
    </source>
</reference>
<accession>A0A4Z2F7Z9</accession>
<evidence type="ECO:0000313" key="1">
    <source>
        <dbReference type="EMBL" id="TNN37329.1"/>
    </source>
</evidence>
<dbReference type="AlphaFoldDB" id="A0A4Z2F7Z9"/>
<evidence type="ECO:0000313" key="2">
    <source>
        <dbReference type="Proteomes" id="UP000314294"/>
    </source>
</evidence>
<comment type="caution">
    <text evidence="1">The sequence shown here is derived from an EMBL/GenBank/DDBJ whole genome shotgun (WGS) entry which is preliminary data.</text>
</comment>
<protein>
    <submittedName>
        <fullName evidence="1">Uncharacterized protein</fullName>
    </submittedName>
</protein>
<dbReference type="Proteomes" id="UP000314294">
    <property type="component" value="Unassembled WGS sequence"/>
</dbReference>
<organism evidence="1 2">
    <name type="scientific">Liparis tanakae</name>
    <name type="common">Tanaka's snailfish</name>
    <dbReference type="NCBI Taxonomy" id="230148"/>
    <lineage>
        <taxon>Eukaryota</taxon>
        <taxon>Metazoa</taxon>
        <taxon>Chordata</taxon>
        <taxon>Craniata</taxon>
        <taxon>Vertebrata</taxon>
        <taxon>Euteleostomi</taxon>
        <taxon>Actinopterygii</taxon>
        <taxon>Neopterygii</taxon>
        <taxon>Teleostei</taxon>
        <taxon>Neoteleostei</taxon>
        <taxon>Acanthomorphata</taxon>
        <taxon>Eupercaria</taxon>
        <taxon>Perciformes</taxon>
        <taxon>Cottioidei</taxon>
        <taxon>Cottales</taxon>
        <taxon>Liparidae</taxon>
        <taxon>Liparis</taxon>
    </lineage>
</organism>
<proteinExistence type="predicted"/>